<feature type="region of interest" description="Disordered" evidence="1">
    <location>
        <begin position="1"/>
        <end position="37"/>
    </location>
</feature>
<comment type="caution">
    <text evidence="2">The sequence shown here is derived from an EMBL/GenBank/DDBJ whole genome shotgun (WGS) entry which is preliminary data.</text>
</comment>
<protein>
    <submittedName>
        <fullName evidence="2">Uncharacterized protein</fullName>
    </submittedName>
</protein>
<evidence type="ECO:0000256" key="1">
    <source>
        <dbReference type="SAM" id="MobiDB-lite"/>
    </source>
</evidence>
<dbReference type="Proteomes" id="UP000184286">
    <property type="component" value="Unassembled WGS sequence"/>
</dbReference>
<sequence length="92" mass="9184">MFVRRATGVTGRLRGWRGRSRRAGPGPATARSPEAGSAARCASVDGVAGPGADATGCATRAVSAGGIGDAAGVGRDGSSFRSDCWSDVFTVR</sequence>
<organism evidence="2 3">
    <name type="scientific">Streptomyces phaeoluteigriseus</name>
    <dbReference type="NCBI Taxonomy" id="114686"/>
    <lineage>
        <taxon>Bacteria</taxon>
        <taxon>Bacillati</taxon>
        <taxon>Actinomycetota</taxon>
        <taxon>Actinomycetes</taxon>
        <taxon>Kitasatosporales</taxon>
        <taxon>Streptomycetaceae</taxon>
        <taxon>Streptomyces</taxon>
        <taxon>Streptomyces aurantiacus group</taxon>
    </lineage>
</organism>
<reference evidence="2 3" key="2">
    <citation type="submission" date="2017-02" db="EMBL/GenBank/DDBJ databases">
        <title>Draft genome sequence of Streptomyces phaeoluteigriseus type strain DSM41896.</title>
        <authorList>
            <person name="Salih T.S."/>
            <person name="Algora Gallardo L."/>
            <person name="Melo Santos T."/>
            <person name="Filgueira Martinez S."/>
            <person name="Herron P.R."/>
        </authorList>
    </citation>
    <scope>NUCLEOTIDE SEQUENCE [LARGE SCALE GENOMIC DNA]</scope>
    <source>
        <strain evidence="2 3">DSM 41896</strain>
    </source>
</reference>
<proteinExistence type="predicted"/>
<evidence type="ECO:0000313" key="3">
    <source>
        <dbReference type="Proteomes" id="UP000184286"/>
    </source>
</evidence>
<dbReference type="EMBL" id="MPOH02000002">
    <property type="protein sequence ID" value="OQD57772.1"/>
    <property type="molecule type" value="Genomic_DNA"/>
</dbReference>
<evidence type="ECO:0000313" key="2">
    <source>
        <dbReference type="EMBL" id="OQD57772.1"/>
    </source>
</evidence>
<name>A0A1V6MZH9_9ACTN</name>
<dbReference type="AlphaFoldDB" id="A0A1V6MZH9"/>
<gene>
    <name evidence="2" type="ORF">BM536_001535</name>
</gene>
<accession>A0A1V6MZH9</accession>
<reference evidence="3" key="1">
    <citation type="submission" date="2016-11" db="EMBL/GenBank/DDBJ databases">
        <authorList>
            <person name="Schniete J.K."/>
            <person name="Salih T."/>
            <person name="Algora Gallardo L."/>
            <person name="Martinez Fernandez S."/>
            <person name="Herron P.R."/>
        </authorList>
    </citation>
    <scope>NUCLEOTIDE SEQUENCE [LARGE SCALE GENOMIC DNA]</scope>
    <source>
        <strain evidence="3">DSM 41896</strain>
    </source>
</reference>
<feature type="compositionally biased region" description="Low complexity" evidence="1">
    <location>
        <begin position="23"/>
        <end position="33"/>
    </location>
</feature>